<reference evidence="1" key="1">
    <citation type="submission" date="2019-04" db="EMBL/GenBank/DDBJ databases">
        <title>Microbes associate with the intestines of laboratory mice.</title>
        <authorList>
            <person name="Navarre W."/>
            <person name="Wong E."/>
            <person name="Huang K."/>
            <person name="Tropini C."/>
            <person name="Ng K."/>
            <person name="Yu B."/>
        </authorList>
    </citation>
    <scope>NUCLEOTIDE SEQUENCE</scope>
    <source>
        <strain evidence="1">NM09_H32</strain>
    </source>
</reference>
<comment type="caution">
    <text evidence="1">The sequence shown here is derived from an EMBL/GenBank/DDBJ whole genome shotgun (WGS) entry which is preliminary data.</text>
</comment>
<evidence type="ECO:0000313" key="1">
    <source>
        <dbReference type="EMBL" id="TGY67268.1"/>
    </source>
</evidence>
<evidence type="ECO:0000313" key="2">
    <source>
        <dbReference type="Proteomes" id="UP000308836"/>
    </source>
</evidence>
<organism evidence="1 2">
    <name type="scientific">Dubosiella muris</name>
    <dbReference type="NCBI Taxonomy" id="3038133"/>
    <lineage>
        <taxon>Bacteria</taxon>
        <taxon>Bacillati</taxon>
        <taxon>Bacillota</taxon>
        <taxon>Erysipelotrichia</taxon>
        <taxon>Erysipelotrichales</taxon>
        <taxon>Erysipelotrichaceae</taxon>
        <taxon>Dubosiella</taxon>
    </lineage>
</organism>
<name>A0AC61RBB3_9FIRM</name>
<proteinExistence type="predicted"/>
<dbReference type="Proteomes" id="UP000308836">
    <property type="component" value="Unassembled WGS sequence"/>
</dbReference>
<sequence>MESIKHKRRRFMSVEAADAYEKARKLAKRETREGDTPPVLDEILDPSVPYAQERVGQKEIPLDQIVGMKNEGRVSAFGKDFLPLLKPDSEFANKWMRLYDAQIEEGLRDPIQVYEYMHQYYVEEGNKRVSVMKYLGGKTILASITRILPPRDESEKSKQYYAYLDFAHTHNIDFIHLNEAGGYARLAQLLGLPKDYKLDAEQEKQLKSEYALFERAFHEVKTEDMHLDVGDAFLLYLEIYDVENFLEKSGSELLGELRQIEDDLRAYPNKLETRLETASLDQQLKRRLLGRRQPLKAAFIYSRSPEDSFWTKMHHDGQVYVQDLMPYEIETKGYFEADDLDQELERIKEAIAWGAEVIFTTSPTMLRSSIMMAAKYPKLKILNCSLNTRTGHLRTYYARLYELQFLNGMIAGILSDTHSIGYIADYPFYGMISNINAFALGARMVDPQAKVYLDWSTTNHAMLEGEEMGNADLMYITSQEINPLIHSAKTYGLYDVKSQSYMHLAKRQYYWGEFYKQLLTSVLNGSFKQVERHGSESICYWWGLSNFMIDLVLADTLPKQTKRLVEVMKEHMAEGEFNLFSTEMIDQQGVVRNEDAHNMSLDDIADMDWLLDNVVGTIPDLDAFSKDARKLISRYGIYSLREQSHD</sequence>
<keyword evidence="2" id="KW-1185">Reference proteome</keyword>
<accession>A0AC61RBB3</accession>
<gene>
    <name evidence="1" type="ORF">E5336_00385</name>
</gene>
<dbReference type="EMBL" id="SRYG01000001">
    <property type="protein sequence ID" value="TGY67268.1"/>
    <property type="molecule type" value="Genomic_DNA"/>
</dbReference>
<protein>
    <submittedName>
        <fullName evidence="1">BMP family ABC transporter substrate-binding protein</fullName>
    </submittedName>
</protein>